<keyword evidence="3" id="KW-0732">Signal</keyword>
<dbReference type="OrthoDB" id="284184at2759"/>
<proteinExistence type="inferred from homology"/>
<evidence type="ECO:0000313" key="5">
    <source>
        <dbReference type="EMBL" id="TRX93657.1"/>
    </source>
</evidence>
<feature type="chain" id="PRO_5021813900" description="AB hydrolase-1 domain-containing protein" evidence="3">
    <location>
        <begin position="23"/>
        <end position="354"/>
    </location>
</feature>
<keyword evidence="1" id="KW-0378">Hydrolase</keyword>
<comment type="caution">
    <text evidence="5">The sequence shown here is derived from an EMBL/GenBank/DDBJ whole genome shotgun (WGS) entry which is preliminary data.</text>
</comment>
<dbReference type="Proteomes" id="UP000319160">
    <property type="component" value="Unassembled WGS sequence"/>
</dbReference>
<evidence type="ECO:0000259" key="4">
    <source>
        <dbReference type="Pfam" id="PF00561"/>
    </source>
</evidence>
<dbReference type="STRING" id="2512241.A0A553I0C9"/>
<evidence type="ECO:0000256" key="3">
    <source>
        <dbReference type="SAM" id="SignalP"/>
    </source>
</evidence>
<protein>
    <recommendedName>
        <fullName evidence="4">AB hydrolase-1 domain-containing protein</fullName>
    </recommendedName>
</protein>
<feature type="domain" description="AB hydrolase-1" evidence="4">
    <location>
        <begin position="57"/>
        <end position="336"/>
    </location>
</feature>
<sequence>MHFSLYLFAQAVVLSKVGVTCALTPATNSTLLTKTLVTTDGYTYTYDYTPATNASKPTILLLHGYPASRQDWENTIPALAAEGYGVVAPDLLGFGDTSKPTEIEAYHLKGIVGQLTEILDAEGVKEVVGVGHDVGAVVLSRAAAWVPERFTKFVFVTVPYVPAGELFDIDAVNAQSLKTRGYAQFGYWYFFNSYDTAGIISHHLESFFSLGWPLNLSSWATNFADIGVARTWLAANKTTELPSWVTPAYRDRWLRIWSQPNITTSSLNYYQAQLRGVHAAEEAVFTDEDRTFRVPVLAVGSSKDQIATPDLQKASLEPWAVAGFKQLLVDSGHWIMQEKGDELNDILLEFIGQE</sequence>
<dbReference type="InterPro" id="IPR029058">
    <property type="entry name" value="AB_hydrolase_fold"/>
</dbReference>
<evidence type="ECO:0000313" key="6">
    <source>
        <dbReference type="Proteomes" id="UP000319160"/>
    </source>
</evidence>
<dbReference type="EMBL" id="VFLP01000027">
    <property type="protein sequence ID" value="TRX93657.1"/>
    <property type="molecule type" value="Genomic_DNA"/>
</dbReference>
<gene>
    <name evidence="5" type="ORF">FHL15_005333</name>
</gene>
<dbReference type="Pfam" id="PF00561">
    <property type="entry name" value="Abhydrolase_1"/>
    <property type="match status" value="1"/>
</dbReference>
<dbReference type="Gene3D" id="3.40.50.1820">
    <property type="entry name" value="alpha/beta hydrolase"/>
    <property type="match status" value="1"/>
</dbReference>
<dbReference type="AlphaFoldDB" id="A0A553I0C9"/>
<dbReference type="GO" id="GO:0016787">
    <property type="term" value="F:hydrolase activity"/>
    <property type="evidence" value="ECO:0007669"/>
    <property type="project" value="UniProtKB-KW"/>
</dbReference>
<dbReference type="SUPFAM" id="SSF53474">
    <property type="entry name" value="alpha/beta-Hydrolases"/>
    <property type="match status" value="1"/>
</dbReference>
<dbReference type="InterPro" id="IPR000073">
    <property type="entry name" value="AB_hydrolase_1"/>
</dbReference>
<dbReference type="PRINTS" id="PR00412">
    <property type="entry name" value="EPOXHYDRLASE"/>
</dbReference>
<dbReference type="InterPro" id="IPR000639">
    <property type="entry name" value="Epox_hydrolase-like"/>
</dbReference>
<reference evidence="6" key="1">
    <citation type="submission" date="2019-06" db="EMBL/GenBank/DDBJ databases">
        <title>Draft genome sequence of the griseofulvin-producing fungus Xylaria cubensis strain G536.</title>
        <authorList>
            <person name="Mead M.E."/>
            <person name="Raja H.A."/>
            <person name="Steenwyk J.L."/>
            <person name="Knowles S.L."/>
            <person name="Oberlies N.H."/>
            <person name="Rokas A."/>
        </authorList>
    </citation>
    <scope>NUCLEOTIDE SEQUENCE [LARGE SCALE GENOMIC DNA]</scope>
    <source>
        <strain evidence="6">G536</strain>
    </source>
</reference>
<keyword evidence="6" id="KW-1185">Reference proteome</keyword>
<comment type="similarity">
    <text evidence="2">Belongs to the AB hydrolase superfamily. Epoxide hydrolase family.</text>
</comment>
<accession>A0A553I0C9</accession>
<organism evidence="5 6">
    <name type="scientific">Xylaria flabelliformis</name>
    <dbReference type="NCBI Taxonomy" id="2512241"/>
    <lineage>
        <taxon>Eukaryota</taxon>
        <taxon>Fungi</taxon>
        <taxon>Dikarya</taxon>
        <taxon>Ascomycota</taxon>
        <taxon>Pezizomycotina</taxon>
        <taxon>Sordariomycetes</taxon>
        <taxon>Xylariomycetidae</taxon>
        <taxon>Xylariales</taxon>
        <taxon>Xylariaceae</taxon>
        <taxon>Xylaria</taxon>
    </lineage>
</organism>
<evidence type="ECO:0000256" key="2">
    <source>
        <dbReference type="ARBA" id="ARBA00038334"/>
    </source>
</evidence>
<evidence type="ECO:0000256" key="1">
    <source>
        <dbReference type="ARBA" id="ARBA00022801"/>
    </source>
</evidence>
<feature type="signal peptide" evidence="3">
    <location>
        <begin position="1"/>
        <end position="22"/>
    </location>
</feature>
<dbReference type="PANTHER" id="PTHR43329">
    <property type="entry name" value="EPOXIDE HYDROLASE"/>
    <property type="match status" value="1"/>
</dbReference>
<name>A0A553I0C9_9PEZI</name>